<dbReference type="EMBL" id="CAJPDS010000033">
    <property type="protein sequence ID" value="CAF9923575.1"/>
    <property type="molecule type" value="Genomic_DNA"/>
</dbReference>
<dbReference type="InterPro" id="IPR052973">
    <property type="entry name" value="Fungal_sec-metab_reg_TF"/>
</dbReference>
<dbReference type="Gene3D" id="4.10.240.10">
    <property type="entry name" value="Zn(2)-C6 fungal-type DNA-binding domain"/>
    <property type="match status" value="1"/>
</dbReference>
<evidence type="ECO:0000313" key="5">
    <source>
        <dbReference type="Proteomes" id="UP000664521"/>
    </source>
</evidence>
<feature type="domain" description="Zn(2)-C6 fungal-type" evidence="3">
    <location>
        <begin position="97"/>
        <end position="126"/>
    </location>
</feature>
<dbReference type="PROSITE" id="PS00463">
    <property type="entry name" value="ZN2_CY6_FUNGAL_1"/>
    <property type="match status" value="1"/>
</dbReference>
<feature type="compositionally biased region" description="Polar residues" evidence="2">
    <location>
        <begin position="571"/>
        <end position="584"/>
    </location>
</feature>
<dbReference type="AlphaFoldDB" id="A0A8H3IJV6"/>
<protein>
    <recommendedName>
        <fullName evidence="3">Zn(2)-C6 fungal-type domain-containing protein</fullName>
    </recommendedName>
</protein>
<keyword evidence="1" id="KW-0539">Nucleus</keyword>
<dbReference type="Proteomes" id="UP000664521">
    <property type="component" value="Unassembled WGS sequence"/>
</dbReference>
<dbReference type="InterPro" id="IPR001138">
    <property type="entry name" value="Zn2Cys6_DnaBD"/>
</dbReference>
<name>A0A8H3IJV6_9LECA</name>
<dbReference type="SUPFAM" id="SSF57701">
    <property type="entry name" value="Zn2/Cys6 DNA-binding domain"/>
    <property type="match status" value="1"/>
</dbReference>
<evidence type="ECO:0000256" key="1">
    <source>
        <dbReference type="ARBA" id="ARBA00023242"/>
    </source>
</evidence>
<evidence type="ECO:0000313" key="4">
    <source>
        <dbReference type="EMBL" id="CAF9923575.1"/>
    </source>
</evidence>
<proteinExistence type="predicted"/>
<sequence length="634" mass="71249">MHDEEEFFSPQALRLLEADNENHLPASQDPLCLFTDDSSVMPRHQQQPPPSKSSTTARDLPGTSTFSLAADVEPKRKRAKFEPERRLEVAHIRKRGACLRCRLMKIACSGEMPCKGCARSQNTCRAREPKYRWMHCVPFSLKEVDIFSLHSSVTDEVYNGILFRNDRFLTEKVQLFDAGRVVDLLDFESTALDFANWISKDQFYRESGHHITVSSMSRTGVISSAQFQLLISNFLGKELSESLRILVETSSVLYKRSIDVYAGYDFTDLERLQSFSGTRVLHYLERALSVKALAQASAEVLQSLFMALTGTILSIGHMREGLVSRSYASNGSYLNAKQHLVNVLAHHMIYIADRLAFVNGDATKAALIETAHSQWGRQPQFEWVGWNDVVLNTDFGTSMLPSRSSNLLESQSPTIPVGASVEHGKEPSTIGPLSPRRDLRSDRNSALERYGPCQGHPISLFDNPSVDDHNGGPAEMLRGNTNGSYESIHSWNRLSARVSLDEQSTVFQPETAEKVVESRCTSCGVRNSAEWLRSHDGCCEDCWQMYNLDLPWPVMDPVTSGGKTLSRRDSQTSGIVVPQESTAGQAHESTRDMPDIHAYPARSRNKARRPWIGGQKMRFKYNSKEEYIRARGNM</sequence>
<reference evidence="4" key="1">
    <citation type="submission" date="2021-03" db="EMBL/GenBank/DDBJ databases">
        <authorList>
            <person name="Tagirdzhanova G."/>
        </authorList>
    </citation>
    <scope>NUCLEOTIDE SEQUENCE</scope>
</reference>
<dbReference type="OrthoDB" id="5372082at2759"/>
<feature type="region of interest" description="Disordered" evidence="2">
    <location>
        <begin position="26"/>
        <end position="67"/>
    </location>
</feature>
<feature type="compositionally biased region" description="Polar residues" evidence="2">
    <location>
        <begin position="52"/>
        <end position="67"/>
    </location>
</feature>
<dbReference type="PANTHER" id="PTHR35392">
    <property type="entry name" value="ZN(II)2CYS6 TRANSCRIPTION FACTOR (EUROFUNG)-RELATED-RELATED"/>
    <property type="match status" value="1"/>
</dbReference>
<feature type="compositionally biased region" description="Polar residues" evidence="2">
    <location>
        <begin position="403"/>
        <end position="414"/>
    </location>
</feature>
<accession>A0A8H3IJV6</accession>
<keyword evidence="5" id="KW-1185">Reference proteome</keyword>
<comment type="caution">
    <text evidence="4">The sequence shown here is derived from an EMBL/GenBank/DDBJ whole genome shotgun (WGS) entry which is preliminary data.</text>
</comment>
<evidence type="ECO:0000259" key="3">
    <source>
        <dbReference type="PROSITE" id="PS50048"/>
    </source>
</evidence>
<dbReference type="Pfam" id="PF00172">
    <property type="entry name" value="Zn_clus"/>
    <property type="match status" value="1"/>
</dbReference>
<evidence type="ECO:0000256" key="2">
    <source>
        <dbReference type="SAM" id="MobiDB-lite"/>
    </source>
</evidence>
<dbReference type="GO" id="GO:0000981">
    <property type="term" value="F:DNA-binding transcription factor activity, RNA polymerase II-specific"/>
    <property type="evidence" value="ECO:0007669"/>
    <property type="project" value="InterPro"/>
</dbReference>
<dbReference type="CDD" id="cd00067">
    <property type="entry name" value="GAL4"/>
    <property type="match status" value="1"/>
</dbReference>
<dbReference type="InterPro" id="IPR036864">
    <property type="entry name" value="Zn2-C6_fun-type_DNA-bd_sf"/>
</dbReference>
<dbReference type="GO" id="GO:0008270">
    <property type="term" value="F:zinc ion binding"/>
    <property type="evidence" value="ECO:0007669"/>
    <property type="project" value="InterPro"/>
</dbReference>
<gene>
    <name evidence="4" type="ORF">HETSPECPRED_005372</name>
</gene>
<feature type="region of interest" description="Disordered" evidence="2">
    <location>
        <begin position="561"/>
        <end position="607"/>
    </location>
</feature>
<dbReference type="PROSITE" id="PS50048">
    <property type="entry name" value="ZN2_CY6_FUNGAL_2"/>
    <property type="match status" value="1"/>
</dbReference>
<organism evidence="4 5">
    <name type="scientific">Heterodermia speciosa</name>
    <dbReference type="NCBI Taxonomy" id="116794"/>
    <lineage>
        <taxon>Eukaryota</taxon>
        <taxon>Fungi</taxon>
        <taxon>Dikarya</taxon>
        <taxon>Ascomycota</taxon>
        <taxon>Pezizomycotina</taxon>
        <taxon>Lecanoromycetes</taxon>
        <taxon>OSLEUM clade</taxon>
        <taxon>Lecanoromycetidae</taxon>
        <taxon>Caliciales</taxon>
        <taxon>Physciaceae</taxon>
        <taxon>Heterodermia</taxon>
    </lineage>
</organism>
<feature type="region of interest" description="Disordered" evidence="2">
    <location>
        <begin position="403"/>
        <end position="439"/>
    </location>
</feature>